<dbReference type="EMBL" id="ABEU02000002">
    <property type="status" value="NOT_ANNOTATED_CDS"/>
    <property type="molecule type" value="Genomic_DNA"/>
</dbReference>
<protein>
    <submittedName>
        <fullName evidence="1">Uncharacterized protein</fullName>
    </submittedName>
</protein>
<accession>A0A7I4D428</accession>
<organism evidence="1 2">
    <name type="scientific">Physcomitrium patens</name>
    <name type="common">Spreading-leaved earth moss</name>
    <name type="synonym">Physcomitrella patens</name>
    <dbReference type="NCBI Taxonomy" id="3218"/>
    <lineage>
        <taxon>Eukaryota</taxon>
        <taxon>Viridiplantae</taxon>
        <taxon>Streptophyta</taxon>
        <taxon>Embryophyta</taxon>
        <taxon>Bryophyta</taxon>
        <taxon>Bryophytina</taxon>
        <taxon>Bryopsida</taxon>
        <taxon>Funariidae</taxon>
        <taxon>Funariales</taxon>
        <taxon>Funariaceae</taxon>
        <taxon>Physcomitrium</taxon>
    </lineage>
</organism>
<reference evidence="1 2" key="2">
    <citation type="journal article" date="2018" name="Plant J.">
        <title>The Physcomitrella patens chromosome-scale assembly reveals moss genome structure and evolution.</title>
        <authorList>
            <person name="Lang D."/>
            <person name="Ullrich K.K."/>
            <person name="Murat F."/>
            <person name="Fuchs J."/>
            <person name="Jenkins J."/>
            <person name="Haas F.B."/>
            <person name="Piednoel M."/>
            <person name="Gundlach H."/>
            <person name="Van Bel M."/>
            <person name="Meyberg R."/>
            <person name="Vives C."/>
            <person name="Morata J."/>
            <person name="Symeonidi A."/>
            <person name="Hiss M."/>
            <person name="Muchero W."/>
            <person name="Kamisugi Y."/>
            <person name="Saleh O."/>
            <person name="Blanc G."/>
            <person name="Decker E.L."/>
            <person name="van Gessel N."/>
            <person name="Grimwood J."/>
            <person name="Hayes R.D."/>
            <person name="Graham S.W."/>
            <person name="Gunter L.E."/>
            <person name="McDaniel S.F."/>
            <person name="Hoernstein S.N.W."/>
            <person name="Larsson A."/>
            <person name="Li F.W."/>
            <person name="Perroud P.F."/>
            <person name="Phillips J."/>
            <person name="Ranjan P."/>
            <person name="Rokshar D.S."/>
            <person name="Rothfels C.J."/>
            <person name="Schneider L."/>
            <person name="Shu S."/>
            <person name="Stevenson D.W."/>
            <person name="Thummler F."/>
            <person name="Tillich M."/>
            <person name="Villarreal Aguilar J.C."/>
            <person name="Widiez T."/>
            <person name="Wong G.K."/>
            <person name="Wymore A."/>
            <person name="Zhang Y."/>
            <person name="Zimmer A.D."/>
            <person name="Quatrano R.S."/>
            <person name="Mayer K.F.X."/>
            <person name="Goodstein D."/>
            <person name="Casacuberta J.M."/>
            <person name="Vandepoele K."/>
            <person name="Reski R."/>
            <person name="Cuming A.C."/>
            <person name="Tuskan G.A."/>
            <person name="Maumus F."/>
            <person name="Salse J."/>
            <person name="Schmutz J."/>
            <person name="Rensing S.A."/>
        </authorList>
    </citation>
    <scope>NUCLEOTIDE SEQUENCE [LARGE SCALE GENOMIC DNA]</scope>
    <source>
        <strain evidence="1 2">cv. Gransden 2004</strain>
    </source>
</reference>
<dbReference type="Gramene" id="Pp3c2_2410V3.1">
    <property type="protein sequence ID" value="Pp3c2_2410V3.1"/>
    <property type="gene ID" value="Pp3c2_2410"/>
</dbReference>
<dbReference type="Proteomes" id="UP000006727">
    <property type="component" value="Chromosome 2"/>
</dbReference>
<proteinExistence type="predicted"/>
<dbReference type="EnsemblPlants" id="Pp3c2_2410V3.1">
    <property type="protein sequence ID" value="Pp3c2_2410V3.1"/>
    <property type="gene ID" value="Pp3c2_2410"/>
</dbReference>
<reference evidence="1" key="3">
    <citation type="submission" date="2020-12" db="UniProtKB">
        <authorList>
            <consortium name="EnsemblPlants"/>
        </authorList>
    </citation>
    <scope>IDENTIFICATION</scope>
</reference>
<dbReference type="InParanoid" id="A0A7I4D428"/>
<keyword evidence="2" id="KW-1185">Reference proteome</keyword>
<reference evidence="1 2" key="1">
    <citation type="journal article" date="2008" name="Science">
        <title>The Physcomitrella genome reveals evolutionary insights into the conquest of land by plants.</title>
        <authorList>
            <person name="Rensing S."/>
            <person name="Lang D."/>
            <person name="Zimmer A."/>
            <person name="Terry A."/>
            <person name="Salamov A."/>
            <person name="Shapiro H."/>
            <person name="Nishiyama T."/>
            <person name="Perroud P.-F."/>
            <person name="Lindquist E."/>
            <person name="Kamisugi Y."/>
            <person name="Tanahashi T."/>
            <person name="Sakakibara K."/>
            <person name="Fujita T."/>
            <person name="Oishi K."/>
            <person name="Shin-I T."/>
            <person name="Kuroki Y."/>
            <person name="Toyoda A."/>
            <person name="Suzuki Y."/>
            <person name="Hashimoto A."/>
            <person name="Yamaguchi K."/>
            <person name="Sugano A."/>
            <person name="Kohara Y."/>
            <person name="Fujiyama A."/>
            <person name="Anterola A."/>
            <person name="Aoki S."/>
            <person name="Ashton N."/>
            <person name="Barbazuk W.B."/>
            <person name="Barker E."/>
            <person name="Bennetzen J."/>
            <person name="Bezanilla M."/>
            <person name="Blankenship R."/>
            <person name="Cho S.H."/>
            <person name="Dutcher S."/>
            <person name="Estelle M."/>
            <person name="Fawcett J.A."/>
            <person name="Gundlach H."/>
            <person name="Hanada K."/>
            <person name="Heyl A."/>
            <person name="Hicks K.A."/>
            <person name="Hugh J."/>
            <person name="Lohr M."/>
            <person name="Mayer K."/>
            <person name="Melkozernov A."/>
            <person name="Murata T."/>
            <person name="Nelson D."/>
            <person name="Pils B."/>
            <person name="Prigge M."/>
            <person name="Reiss B."/>
            <person name="Renner T."/>
            <person name="Rombauts S."/>
            <person name="Rushton P."/>
            <person name="Sanderfoot A."/>
            <person name="Schween G."/>
            <person name="Shiu S.-H."/>
            <person name="Stueber K."/>
            <person name="Theodoulou F.L."/>
            <person name="Tu H."/>
            <person name="Van de Peer Y."/>
            <person name="Verrier P.J."/>
            <person name="Waters E."/>
            <person name="Wood A."/>
            <person name="Yang L."/>
            <person name="Cove D."/>
            <person name="Cuming A."/>
            <person name="Hasebe M."/>
            <person name="Lucas S."/>
            <person name="Mishler D.B."/>
            <person name="Reski R."/>
            <person name="Grigoriev I."/>
            <person name="Quatrano R.S."/>
            <person name="Boore J.L."/>
        </authorList>
    </citation>
    <scope>NUCLEOTIDE SEQUENCE [LARGE SCALE GENOMIC DNA]</scope>
    <source>
        <strain evidence="1 2">cv. Gransden 2004</strain>
    </source>
</reference>
<evidence type="ECO:0000313" key="2">
    <source>
        <dbReference type="Proteomes" id="UP000006727"/>
    </source>
</evidence>
<name>A0A7I4D428_PHYPA</name>
<dbReference type="AlphaFoldDB" id="A0A7I4D428"/>
<sequence>MSGGGHDEALKAYARQSCSNFRCGQVCGMAGSCSYADLAKSKIAHAPTAPSLSEDIREFGRSARNEDSVEPELVAAVTRTGKFATIHRTIPREGESLPQGYARSSAGFFLLHTEILPVTVDQEVVRQESAIVAYFVGDLDSGF</sequence>
<evidence type="ECO:0000313" key="1">
    <source>
        <dbReference type="EnsemblPlants" id="Pp3c2_2410V3.1"/>
    </source>
</evidence>